<accession>D8R9A0</accession>
<keyword evidence="1" id="KW-1133">Transmembrane helix</keyword>
<dbReference type="Proteomes" id="UP000001514">
    <property type="component" value="Unassembled WGS sequence"/>
</dbReference>
<evidence type="ECO:0000256" key="1">
    <source>
        <dbReference type="SAM" id="Phobius"/>
    </source>
</evidence>
<proteinExistence type="predicted"/>
<keyword evidence="1" id="KW-0472">Membrane</keyword>
<gene>
    <name evidence="3" type="ORF">SELMODRAFT_409050</name>
</gene>
<feature type="signal peptide" evidence="2">
    <location>
        <begin position="1"/>
        <end position="23"/>
    </location>
</feature>
<reference evidence="3 4" key="1">
    <citation type="journal article" date="2011" name="Science">
        <title>The Selaginella genome identifies genetic changes associated with the evolution of vascular plants.</title>
        <authorList>
            <person name="Banks J.A."/>
            <person name="Nishiyama T."/>
            <person name="Hasebe M."/>
            <person name="Bowman J.L."/>
            <person name="Gribskov M."/>
            <person name="dePamphilis C."/>
            <person name="Albert V.A."/>
            <person name="Aono N."/>
            <person name="Aoyama T."/>
            <person name="Ambrose B.A."/>
            <person name="Ashton N.W."/>
            <person name="Axtell M.J."/>
            <person name="Barker E."/>
            <person name="Barker M.S."/>
            <person name="Bennetzen J.L."/>
            <person name="Bonawitz N.D."/>
            <person name="Chapple C."/>
            <person name="Cheng C."/>
            <person name="Correa L.G."/>
            <person name="Dacre M."/>
            <person name="DeBarry J."/>
            <person name="Dreyer I."/>
            <person name="Elias M."/>
            <person name="Engstrom E.M."/>
            <person name="Estelle M."/>
            <person name="Feng L."/>
            <person name="Finet C."/>
            <person name="Floyd S.K."/>
            <person name="Frommer W.B."/>
            <person name="Fujita T."/>
            <person name="Gramzow L."/>
            <person name="Gutensohn M."/>
            <person name="Harholt J."/>
            <person name="Hattori M."/>
            <person name="Heyl A."/>
            <person name="Hirai T."/>
            <person name="Hiwatashi Y."/>
            <person name="Ishikawa M."/>
            <person name="Iwata M."/>
            <person name="Karol K.G."/>
            <person name="Koehler B."/>
            <person name="Kolukisaoglu U."/>
            <person name="Kubo M."/>
            <person name="Kurata T."/>
            <person name="Lalonde S."/>
            <person name="Li K."/>
            <person name="Li Y."/>
            <person name="Litt A."/>
            <person name="Lyons E."/>
            <person name="Manning G."/>
            <person name="Maruyama T."/>
            <person name="Michael T.P."/>
            <person name="Mikami K."/>
            <person name="Miyazaki S."/>
            <person name="Morinaga S."/>
            <person name="Murata T."/>
            <person name="Mueller-Roeber B."/>
            <person name="Nelson D.R."/>
            <person name="Obara M."/>
            <person name="Oguri Y."/>
            <person name="Olmstead R.G."/>
            <person name="Onodera N."/>
            <person name="Petersen B.L."/>
            <person name="Pils B."/>
            <person name="Prigge M."/>
            <person name="Rensing S.A."/>
            <person name="Riano-Pachon D.M."/>
            <person name="Roberts A.W."/>
            <person name="Sato Y."/>
            <person name="Scheller H.V."/>
            <person name="Schulz B."/>
            <person name="Schulz C."/>
            <person name="Shakirov E.V."/>
            <person name="Shibagaki N."/>
            <person name="Shinohara N."/>
            <person name="Shippen D.E."/>
            <person name="Soerensen I."/>
            <person name="Sotooka R."/>
            <person name="Sugimoto N."/>
            <person name="Sugita M."/>
            <person name="Sumikawa N."/>
            <person name="Tanurdzic M."/>
            <person name="Theissen G."/>
            <person name="Ulvskov P."/>
            <person name="Wakazuki S."/>
            <person name="Weng J.K."/>
            <person name="Willats W.W."/>
            <person name="Wipf D."/>
            <person name="Wolf P.G."/>
            <person name="Yang L."/>
            <person name="Zimmer A.D."/>
            <person name="Zhu Q."/>
            <person name="Mitros T."/>
            <person name="Hellsten U."/>
            <person name="Loque D."/>
            <person name="Otillar R."/>
            <person name="Salamov A."/>
            <person name="Schmutz J."/>
            <person name="Shapiro H."/>
            <person name="Lindquist E."/>
            <person name="Lucas S."/>
            <person name="Rokhsar D."/>
            <person name="Grigoriev I.V."/>
        </authorList>
    </citation>
    <scope>NUCLEOTIDE SEQUENCE [LARGE SCALE GENOMIC DNA]</scope>
</reference>
<dbReference type="KEGG" id="smo:SELMODRAFT_409050"/>
<name>D8R9A0_SELML</name>
<keyword evidence="2" id="KW-0732">Signal</keyword>
<organism evidence="4">
    <name type="scientific">Selaginella moellendorffii</name>
    <name type="common">Spikemoss</name>
    <dbReference type="NCBI Taxonomy" id="88036"/>
    <lineage>
        <taxon>Eukaryota</taxon>
        <taxon>Viridiplantae</taxon>
        <taxon>Streptophyta</taxon>
        <taxon>Embryophyta</taxon>
        <taxon>Tracheophyta</taxon>
        <taxon>Lycopodiopsida</taxon>
        <taxon>Selaginellales</taxon>
        <taxon>Selaginellaceae</taxon>
        <taxon>Selaginella</taxon>
    </lineage>
</organism>
<evidence type="ECO:0000313" key="3">
    <source>
        <dbReference type="EMBL" id="EFJ31118.1"/>
    </source>
</evidence>
<feature type="transmembrane region" description="Helical" evidence="1">
    <location>
        <begin position="72"/>
        <end position="94"/>
    </location>
</feature>
<evidence type="ECO:0000313" key="4">
    <source>
        <dbReference type="Proteomes" id="UP000001514"/>
    </source>
</evidence>
<dbReference type="InParanoid" id="D8R9A0"/>
<sequence length="213" mass="23594">MKNSSAWIIGALLLAALANDASEFNSLACSGFTVKTLFDLDKHSIAAWKLLPVHSWGSPAMSTAPRQRPQKWALIPVVLLGICLGMPLGAFTIWKILDQRCRQAGDQLGNTERLLADVPEDDDLQAQLLASVFFGVAHEVKTKPTAPVKQDQDLHSLLGNTKDEPPDLIDFMDLESSVAPSRPLSFPDSRNLTMELECLEKFQQEFKDKRKHS</sequence>
<dbReference type="EMBL" id="GL377574">
    <property type="protein sequence ID" value="EFJ31118.1"/>
    <property type="molecule type" value="Genomic_DNA"/>
</dbReference>
<dbReference type="Gramene" id="EFJ31118">
    <property type="protein sequence ID" value="EFJ31118"/>
    <property type="gene ID" value="SELMODRAFT_409050"/>
</dbReference>
<feature type="chain" id="PRO_5003121612" evidence="2">
    <location>
        <begin position="24"/>
        <end position="213"/>
    </location>
</feature>
<keyword evidence="4" id="KW-1185">Reference proteome</keyword>
<evidence type="ECO:0000256" key="2">
    <source>
        <dbReference type="SAM" id="SignalP"/>
    </source>
</evidence>
<keyword evidence="1" id="KW-0812">Transmembrane</keyword>
<dbReference type="FunCoup" id="D8R9A0">
    <property type="interactions" value="299"/>
</dbReference>
<dbReference type="HOGENOM" id="CLU_1257961_0_0_1"/>
<protein>
    <submittedName>
        <fullName evidence="3">Uncharacterized protein</fullName>
    </submittedName>
</protein>
<dbReference type="AlphaFoldDB" id="D8R9A0"/>